<dbReference type="EMBL" id="RXGB01040907">
    <property type="protein sequence ID" value="TMW80753.1"/>
    <property type="molecule type" value="Genomic_DNA"/>
</dbReference>
<organism evidence="2">
    <name type="scientific">Solanum chilense</name>
    <name type="common">Tomato</name>
    <name type="synonym">Lycopersicon chilense</name>
    <dbReference type="NCBI Taxonomy" id="4083"/>
    <lineage>
        <taxon>Eukaryota</taxon>
        <taxon>Viridiplantae</taxon>
        <taxon>Streptophyta</taxon>
        <taxon>Embryophyta</taxon>
        <taxon>Tracheophyta</taxon>
        <taxon>Spermatophyta</taxon>
        <taxon>Magnoliopsida</taxon>
        <taxon>eudicotyledons</taxon>
        <taxon>Gunneridae</taxon>
        <taxon>Pentapetalae</taxon>
        <taxon>asterids</taxon>
        <taxon>lamiids</taxon>
        <taxon>Solanales</taxon>
        <taxon>Solanaceae</taxon>
        <taxon>Solanoideae</taxon>
        <taxon>Solaneae</taxon>
        <taxon>Solanum</taxon>
        <taxon>Solanum subgen. Lycopersicon</taxon>
    </lineage>
</organism>
<feature type="region of interest" description="Disordered" evidence="1">
    <location>
        <begin position="1"/>
        <end position="27"/>
    </location>
</feature>
<dbReference type="AlphaFoldDB" id="A0A6N2ALE5"/>
<name>A0A6N2ALE5_SOLCI</name>
<evidence type="ECO:0000313" key="2">
    <source>
        <dbReference type="EMBL" id="TMW80753.1"/>
    </source>
</evidence>
<protein>
    <submittedName>
        <fullName evidence="2">Uncharacterized protein</fullName>
    </submittedName>
</protein>
<reference evidence="2" key="1">
    <citation type="submission" date="2019-05" db="EMBL/GenBank/DDBJ databases">
        <title>The de novo reference genome and transcriptome assemblies of the wild tomato species Solanum chilense.</title>
        <authorList>
            <person name="Stam R."/>
            <person name="Nosenko T."/>
            <person name="Hoerger A.C."/>
            <person name="Stephan W."/>
            <person name="Seidel M.A."/>
            <person name="Kuhn J.M.M."/>
            <person name="Haberer G."/>
            <person name="Tellier A."/>
        </authorList>
    </citation>
    <scope>NUCLEOTIDE SEQUENCE</scope>
    <source>
        <tissue evidence="2">Mature leaves</tissue>
    </source>
</reference>
<evidence type="ECO:0000256" key="1">
    <source>
        <dbReference type="SAM" id="MobiDB-lite"/>
    </source>
</evidence>
<sequence>MHSCSNRGVVEQENGHRKRDNPWLTSPNHFRNRLYHQSFAAKGLPLEPHLRTLKENPDFFKIASKSEADNKNKVVIDLNN</sequence>
<gene>
    <name evidence="2" type="ORF">EJD97_015542</name>
</gene>
<proteinExistence type="predicted"/>
<accession>A0A6N2ALE5</accession>
<comment type="caution">
    <text evidence="2">The sequence shown here is derived from an EMBL/GenBank/DDBJ whole genome shotgun (WGS) entry which is preliminary data.</text>
</comment>